<evidence type="ECO:0000313" key="2">
    <source>
        <dbReference type="EMBL" id="KAF4651343.1"/>
    </source>
</evidence>
<accession>A0A7J6KVJ6</accession>
<dbReference type="Proteomes" id="UP000572268">
    <property type="component" value="Unassembled WGS sequence"/>
</dbReference>
<gene>
    <name evidence="2" type="ORF">FOL46_000376</name>
</gene>
<evidence type="ECO:0000256" key="1">
    <source>
        <dbReference type="SAM" id="MobiDB-lite"/>
    </source>
</evidence>
<organism evidence="2 3">
    <name type="scientific">Perkinsus olseni</name>
    <name type="common">Perkinsus atlanticus</name>
    <dbReference type="NCBI Taxonomy" id="32597"/>
    <lineage>
        <taxon>Eukaryota</taxon>
        <taxon>Sar</taxon>
        <taxon>Alveolata</taxon>
        <taxon>Perkinsozoa</taxon>
        <taxon>Perkinsea</taxon>
        <taxon>Perkinsida</taxon>
        <taxon>Perkinsidae</taxon>
        <taxon>Perkinsus</taxon>
    </lineage>
</organism>
<dbReference type="EMBL" id="JABANN010001071">
    <property type="protein sequence ID" value="KAF4651343.1"/>
    <property type="molecule type" value="Genomic_DNA"/>
</dbReference>
<proteinExistence type="predicted"/>
<dbReference type="AlphaFoldDB" id="A0A7J6KVJ6"/>
<feature type="region of interest" description="Disordered" evidence="1">
    <location>
        <begin position="66"/>
        <end position="92"/>
    </location>
</feature>
<reference evidence="2 3" key="1">
    <citation type="submission" date="2020-04" db="EMBL/GenBank/DDBJ databases">
        <title>Perkinsus olseni comparative genomics.</title>
        <authorList>
            <person name="Bogema D.R."/>
        </authorList>
    </citation>
    <scope>NUCLEOTIDE SEQUENCE [LARGE SCALE GENOMIC DNA]</scope>
    <source>
        <strain evidence="2">ATCC PRA-31</strain>
    </source>
</reference>
<feature type="region of interest" description="Disordered" evidence="1">
    <location>
        <begin position="1"/>
        <end position="35"/>
    </location>
</feature>
<comment type="caution">
    <text evidence="2">The sequence shown here is derived from an EMBL/GenBank/DDBJ whole genome shotgun (WGS) entry which is preliminary data.</text>
</comment>
<feature type="compositionally biased region" description="Basic and acidic residues" evidence="1">
    <location>
        <begin position="16"/>
        <end position="30"/>
    </location>
</feature>
<name>A0A7J6KVJ6_PEROL</name>
<sequence>MMLKLETVSDSGNLNRSREQKQQEKQDRSDAIPSTGFWHGRRGLGMICRLVNIVIVVRLQASMPGRPQYRANSANSGTPSSTDSKKSPGVSKWSDVKTNILVQKYGLFPSVDCDPAAIAAALASTNTEWLKRPGYALSFFGQDLKEFMESFPMMTTFLNGQLVAEVLVPLRDAIQRSTYEKLIQPIGNTVTTFADDEIENDPRAVGRSVLQLSKELLKWSKCRPEHHIESQGMRVELEQLLKSLAPLTNFIVDILVYLSIVENGESYVAKGEGELATNETFNALKQTDARPTDMCNYFAQIGLKHCEHRINGRTLTKIGTGRRTLTTAFGATPTQGDAAPSTVPKRRRILPSQAFTALGDMSMDNIESESENGEEDEVVIDLDESPVVGTSSVTAVASGPSTVEELLANLDAAGKKTVRNMARMEGVTVRTILERQLEVMRGPAKKTQWTRKIRVTLNRAKDEKNIIVVWII</sequence>
<feature type="compositionally biased region" description="Polar residues" evidence="1">
    <location>
        <begin position="70"/>
        <end position="82"/>
    </location>
</feature>
<protein>
    <submittedName>
        <fullName evidence="2">Uncharacterized protein</fullName>
    </submittedName>
</protein>
<evidence type="ECO:0000313" key="3">
    <source>
        <dbReference type="Proteomes" id="UP000572268"/>
    </source>
</evidence>